<comment type="pathway">
    <text evidence="3">Amino-acid biosynthesis; L-leucine biosynthesis; L-leucine from 3-methyl-2-oxobutanoate: step 4/4.</text>
</comment>
<dbReference type="Gene3D" id="3.30.470.10">
    <property type="match status" value="1"/>
</dbReference>
<keyword evidence="9" id="KW-0808">Transferase</keyword>
<comment type="catalytic activity">
    <reaction evidence="6">
        <text>L-valine + 2-oxoglutarate = 3-methyl-2-oxobutanoate + L-glutamate</text>
        <dbReference type="Rhea" id="RHEA:24813"/>
        <dbReference type="ChEBI" id="CHEBI:11851"/>
        <dbReference type="ChEBI" id="CHEBI:16810"/>
        <dbReference type="ChEBI" id="CHEBI:29985"/>
        <dbReference type="ChEBI" id="CHEBI:57762"/>
        <dbReference type="EC" id="2.6.1.42"/>
    </reaction>
</comment>
<dbReference type="PANTHER" id="PTHR42743">
    <property type="entry name" value="AMINO-ACID AMINOTRANSFERASE"/>
    <property type="match status" value="1"/>
</dbReference>
<reference evidence="9 10" key="1">
    <citation type="submission" date="2021-11" db="EMBL/GenBank/DDBJ databases">
        <title>Genomic of Niabella pedocola.</title>
        <authorList>
            <person name="Wu T."/>
        </authorList>
    </citation>
    <scope>NUCLEOTIDE SEQUENCE [LARGE SCALE GENOMIC DNA]</scope>
    <source>
        <strain evidence="9 10">JCM 31011</strain>
    </source>
</reference>
<comment type="catalytic activity">
    <reaction evidence="7">
        <text>L-isoleucine + 2-oxoglutarate = (S)-3-methyl-2-oxopentanoate + L-glutamate</text>
        <dbReference type="Rhea" id="RHEA:24801"/>
        <dbReference type="ChEBI" id="CHEBI:16810"/>
        <dbReference type="ChEBI" id="CHEBI:29985"/>
        <dbReference type="ChEBI" id="CHEBI:35146"/>
        <dbReference type="ChEBI" id="CHEBI:58045"/>
        <dbReference type="EC" id="2.6.1.42"/>
    </reaction>
</comment>
<dbReference type="GO" id="GO:0008483">
    <property type="term" value="F:transaminase activity"/>
    <property type="evidence" value="ECO:0007669"/>
    <property type="project" value="UniProtKB-KW"/>
</dbReference>
<evidence type="ECO:0000256" key="1">
    <source>
        <dbReference type="ARBA" id="ARBA00004824"/>
    </source>
</evidence>
<organism evidence="9 10">
    <name type="scientific">Niabella pedocola</name>
    <dbReference type="NCBI Taxonomy" id="1752077"/>
    <lineage>
        <taxon>Bacteria</taxon>
        <taxon>Pseudomonadati</taxon>
        <taxon>Bacteroidota</taxon>
        <taxon>Chitinophagia</taxon>
        <taxon>Chitinophagales</taxon>
        <taxon>Chitinophagaceae</taxon>
        <taxon>Niabella</taxon>
    </lineage>
</organism>
<evidence type="ECO:0000313" key="9">
    <source>
        <dbReference type="EMBL" id="MCD2423894.1"/>
    </source>
</evidence>
<name>A0ABS8PS41_9BACT</name>
<keyword evidence="10" id="KW-1185">Reference proteome</keyword>
<sequence>MIWTFVNNTFEPEEKATLQTGDLALQRGYAVFDYFRTVDHVPLFLEDYLDRFFHSAQTLFITIPHTRSQVRAIIAELIKKNNLPESGIRMIATGGYSPDSYTPVQGNLILQQQPLQLPDMARFERGIRIMTYAYQRDLPAVKSINYLMGIWLQKQLTEKGLDDVLYVQNDLISEFPRANIFIITNGGTLVTPAHNVLAGITRKKILEFAGALLPVETRDISVAELKNAAEVFMTSTTKRILPVTEIDGIRIGSGTAGPLTRQLQEQFIRLQESVTTAPYSRA</sequence>
<proteinExistence type="inferred from homology"/>
<dbReference type="InterPro" id="IPR043131">
    <property type="entry name" value="BCAT-like_N"/>
</dbReference>
<evidence type="ECO:0000256" key="8">
    <source>
        <dbReference type="ARBA" id="ARBA00049229"/>
    </source>
</evidence>
<dbReference type="SUPFAM" id="SSF56752">
    <property type="entry name" value="D-aminoacid aminotransferase-like PLP-dependent enzymes"/>
    <property type="match status" value="1"/>
</dbReference>
<evidence type="ECO:0000313" key="10">
    <source>
        <dbReference type="Proteomes" id="UP001199816"/>
    </source>
</evidence>
<dbReference type="InterPro" id="IPR043132">
    <property type="entry name" value="BCAT-like_C"/>
</dbReference>
<keyword evidence="9" id="KW-0032">Aminotransferase</keyword>
<dbReference type="Pfam" id="PF01063">
    <property type="entry name" value="Aminotran_4"/>
    <property type="match status" value="1"/>
</dbReference>
<comment type="catalytic activity">
    <reaction evidence="8">
        <text>L-leucine + 2-oxoglutarate = 4-methyl-2-oxopentanoate + L-glutamate</text>
        <dbReference type="Rhea" id="RHEA:18321"/>
        <dbReference type="ChEBI" id="CHEBI:16810"/>
        <dbReference type="ChEBI" id="CHEBI:17865"/>
        <dbReference type="ChEBI" id="CHEBI:29985"/>
        <dbReference type="ChEBI" id="CHEBI:57427"/>
        <dbReference type="EC" id="2.6.1.42"/>
    </reaction>
</comment>
<evidence type="ECO:0000256" key="4">
    <source>
        <dbReference type="ARBA" id="ARBA00009320"/>
    </source>
</evidence>
<evidence type="ECO:0000256" key="3">
    <source>
        <dbReference type="ARBA" id="ARBA00005072"/>
    </source>
</evidence>
<dbReference type="Proteomes" id="UP001199816">
    <property type="component" value="Unassembled WGS sequence"/>
</dbReference>
<comment type="caution">
    <text evidence="9">The sequence shown here is derived from an EMBL/GenBank/DDBJ whole genome shotgun (WGS) entry which is preliminary data.</text>
</comment>
<evidence type="ECO:0000256" key="7">
    <source>
        <dbReference type="ARBA" id="ARBA00048798"/>
    </source>
</evidence>
<accession>A0ABS8PS41</accession>
<dbReference type="InterPro" id="IPR036038">
    <property type="entry name" value="Aminotransferase-like"/>
</dbReference>
<dbReference type="InterPro" id="IPR050571">
    <property type="entry name" value="Class-IV_PLP-Dep_Aminotrnsfr"/>
</dbReference>
<comment type="similarity">
    <text evidence="4">Belongs to the class-IV pyridoxal-phosphate-dependent aminotransferase family.</text>
</comment>
<gene>
    <name evidence="9" type="ORF">LQ567_14045</name>
</gene>
<evidence type="ECO:0000256" key="6">
    <source>
        <dbReference type="ARBA" id="ARBA00048212"/>
    </source>
</evidence>
<dbReference type="EC" id="2.6.1.42" evidence="5"/>
<dbReference type="RefSeq" id="WP_231005152.1">
    <property type="nucleotide sequence ID" value="NZ_JAJNEC010000005.1"/>
</dbReference>
<evidence type="ECO:0000256" key="2">
    <source>
        <dbReference type="ARBA" id="ARBA00004931"/>
    </source>
</evidence>
<dbReference type="InterPro" id="IPR001544">
    <property type="entry name" value="Aminotrans_IV"/>
</dbReference>
<dbReference type="Gene3D" id="3.20.10.10">
    <property type="entry name" value="D-amino Acid Aminotransferase, subunit A, domain 2"/>
    <property type="match status" value="1"/>
</dbReference>
<comment type="pathway">
    <text evidence="2">Amino-acid biosynthesis; L-valine biosynthesis; L-valine from pyruvate: step 4/4.</text>
</comment>
<dbReference type="EMBL" id="JAJNEC010000005">
    <property type="protein sequence ID" value="MCD2423894.1"/>
    <property type="molecule type" value="Genomic_DNA"/>
</dbReference>
<evidence type="ECO:0000256" key="5">
    <source>
        <dbReference type="ARBA" id="ARBA00013053"/>
    </source>
</evidence>
<dbReference type="CDD" id="cd00449">
    <property type="entry name" value="PLPDE_IV"/>
    <property type="match status" value="1"/>
</dbReference>
<comment type="pathway">
    <text evidence="1">Amino-acid biosynthesis; L-isoleucine biosynthesis; L-isoleucine from 2-oxobutanoate: step 4/4.</text>
</comment>
<protein>
    <recommendedName>
        <fullName evidence="5">branched-chain-amino-acid transaminase</fullName>
        <ecNumber evidence="5">2.6.1.42</ecNumber>
    </recommendedName>
</protein>
<dbReference type="PANTHER" id="PTHR42743:SF11">
    <property type="entry name" value="AMINODEOXYCHORISMATE LYASE"/>
    <property type="match status" value="1"/>
</dbReference>